<evidence type="ECO:0000256" key="1">
    <source>
        <dbReference type="SAM" id="Coils"/>
    </source>
</evidence>
<reference evidence="3" key="1">
    <citation type="journal article" date="2012" name="Nature">
        <title>The oyster genome reveals stress adaptation and complexity of shell formation.</title>
        <authorList>
            <person name="Zhang G."/>
            <person name="Fang X."/>
            <person name="Guo X."/>
            <person name="Li L."/>
            <person name="Luo R."/>
            <person name="Xu F."/>
            <person name="Yang P."/>
            <person name="Zhang L."/>
            <person name="Wang X."/>
            <person name="Qi H."/>
            <person name="Xiong Z."/>
            <person name="Que H."/>
            <person name="Xie Y."/>
            <person name="Holland P.W."/>
            <person name="Paps J."/>
            <person name="Zhu Y."/>
            <person name="Wu F."/>
            <person name="Chen Y."/>
            <person name="Wang J."/>
            <person name="Peng C."/>
            <person name="Meng J."/>
            <person name="Yang L."/>
            <person name="Liu J."/>
            <person name="Wen B."/>
            <person name="Zhang N."/>
            <person name="Huang Z."/>
            <person name="Zhu Q."/>
            <person name="Feng Y."/>
            <person name="Mount A."/>
            <person name="Hedgecock D."/>
            <person name="Xu Z."/>
            <person name="Liu Y."/>
            <person name="Domazet-Loso T."/>
            <person name="Du Y."/>
            <person name="Sun X."/>
            <person name="Zhang S."/>
            <person name="Liu B."/>
            <person name="Cheng P."/>
            <person name="Jiang X."/>
            <person name="Li J."/>
            <person name="Fan D."/>
            <person name="Wang W."/>
            <person name="Fu W."/>
            <person name="Wang T."/>
            <person name="Wang B."/>
            <person name="Zhang J."/>
            <person name="Peng Z."/>
            <person name="Li Y."/>
            <person name="Li N."/>
            <person name="Wang J."/>
            <person name="Chen M."/>
            <person name="He Y."/>
            <person name="Tan F."/>
            <person name="Song X."/>
            <person name="Zheng Q."/>
            <person name="Huang R."/>
            <person name="Yang H."/>
            <person name="Du X."/>
            <person name="Chen L."/>
            <person name="Yang M."/>
            <person name="Gaffney P.M."/>
            <person name="Wang S."/>
            <person name="Luo L."/>
            <person name="She Z."/>
            <person name="Ming Y."/>
            <person name="Huang W."/>
            <person name="Zhang S."/>
            <person name="Huang B."/>
            <person name="Zhang Y."/>
            <person name="Qu T."/>
            <person name="Ni P."/>
            <person name="Miao G."/>
            <person name="Wang J."/>
            <person name="Wang Q."/>
            <person name="Steinberg C.E."/>
            <person name="Wang H."/>
            <person name="Li N."/>
            <person name="Qian L."/>
            <person name="Zhang G."/>
            <person name="Li Y."/>
            <person name="Yang H."/>
            <person name="Liu X."/>
            <person name="Wang J."/>
            <person name="Yin Y."/>
            <person name="Wang J."/>
        </authorList>
    </citation>
    <scope>NUCLEOTIDE SEQUENCE [LARGE SCALE GENOMIC DNA]</scope>
    <source>
        <strain evidence="3">05x7-T-G4-1.051#20</strain>
    </source>
</reference>
<protein>
    <submittedName>
        <fullName evidence="3">Coiled-coil domain-containing protein 17</fullName>
    </submittedName>
</protein>
<feature type="coiled-coil region" evidence="1">
    <location>
        <begin position="129"/>
        <end position="196"/>
    </location>
</feature>
<dbReference type="InParanoid" id="K1RAY1"/>
<feature type="region of interest" description="Disordered" evidence="2">
    <location>
        <begin position="327"/>
        <end position="459"/>
    </location>
</feature>
<evidence type="ECO:0000256" key="2">
    <source>
        <dbReference type="SAM" id="MobiDB-lite"/>
    </source>
</evidence>
<sequence>MADGTYRCHDCHMTFGTLNLLQKHKQKFCVGGSVGDPDSLRLRKGLRSDDDPIARPYSPEEKYEMLREKELQQQTKIPVGYERGISPMLRESRLDNYSPMSDSSMSIHLPDDEYQKYNPDQDQQIKQLAENHGRQMEYLQLRNQDLEKQRQDIQRRLGELGNKGRPTGGEDSGQLLAELRAQEERNQRALDDLKRQLYDINHQRINVIAIRQAYLQNGGNDPDILHQMAQMQAEAQNIEDQMKKHGYDRRHREKKDPGQITQLELENERLHRELMLLQEQNFLARERKKSDREGRNLKRYHSFNQHDSGQRMHDKLEQFVEKYETYGNPMFHSSSSRGTHKESEAKRKHRDDNLSYKPQRSDSHGRPAKVPPLDLRGINDNNSDSLRREQPQPRPQWMERTSKPSSTKDTNPLKWDFNPDFQRAYDRKYGSGYPQSETKSLYYPQSRKQSGSHQSIRTEIQDGVVEPRRYRTYMPKASLSESDLLGLYQKSSNSRDLMVPERDRNITKYNVRNMYSMPADRRYETISLQQKEEMNPQTKNIISTVTYKQEKIKEKATV</sequence>
<feature type="region of interest" description="Disordered" evidence="2">
    <location>
        <begin position="285"/>
        <end position="311"/>
    </location>
</feature>
<dbReference type="HOGENOM" id="CLU_488569_0_0_1"/>
<dbReference type="AlphaFoldDB" id="K1RAY1"/>
<dbReference type="PANTHER" id="PTHR33820:SF2">
    <property type="entry name" value="COILED-COIL DOMAIN-CONTAINING PROTEIN 17"/>
    <property type="match status" value="1"/>
</dbReference>
<dbReference type="PANTHER" id="PTHR33820">
    <property type="entry name" value="COILED-COIL DOMAIN-CONTAINING PROTEIN 17"/>
    <property type="match status" value="1"/>
</dbReference>
<evidence type="ECO:0000313" key="3">
    <source>
        <dbReference type="EMBL" id="EKC31206.1"/>
    </source>
</evidence>
<gene>
    <name evidence="3" type="ORF">CGI_10020783</name>
</gene>
<organism evidence="3">
    <name type="scientific">Magallana gigas</name>
    <name type="common">Pacific oyster</name>
    <name type="synonym">Crassostrea gigas</name>
    <dbReference type="NCBI Taxonomy" id="29159"/>
    <lineage>
        <taxon>Eukaryota</taxon>
        <taxon>Metazoa</taxon>
        <taxon>Spiralia</taxon>
        <taxon>Lophotrochozoa</taxon>
        <taxon>Mollusca</taxon>
        <taxon>Bivalvia</taxon>
        <taxon>Autobranchia</taxon>
        <taxon>Pteriomorphia</taxon>
        <taxon>Ostreida</taxon>
        <taxon>Ostreoidea</taxon>
        <taxon>Ostreidae</taxon>
        <taxon>Magallana</taxon>
    </lineage>
</organism>
<feature type="compositionally biased region" description="Polar residues" evidence="2">
    <location>
        <begin position="446"/>
        <end position="458"/>
    </location>
</feature>
<dbReference type="EMBL" id="JH817310">
    <property type="protein sequence ID" value="EKC31206.1"/>
    <property type="molecule type" value="Genomic_DNA"/>
</dbReference>
<feature type="compositionally biased region" description="Basic and acidic residues" evidence="2">
    <location>
        <begin position="285"/>
        <end position="296"/>
    </location>
</feature>
<dbReference type="InterPro" id="IPR038800">
    <property type="entry name" value="CCDC17"/>
</dbReference>
<accession>K1RAY1</accession>
<name>K1RAY1_MAGGI</name>
<feature type="compositionally biased region" description="Basic and acidic residues" evidence="2">
    <location>
        <begin position="339"/>
        <end position="365"/>
    </location>
</feature>
<keyword evidence="1" id="KW-0175">Coiled coil</keyword>
<proteinExistence type="predicted"/>